<keyword evidence="1" id="KW-1133">Transmembrane helix</keyword>
<accession>A0A2W2BMB5</accession>
<dbReference type="PANTHER" id="PTHR38588:SF1">
    <property type="entry name" value="BLL0334 PROTEIN"/>
    <property type="match status" value="1"/>
</dbReference>
<dbReference type="InterPro" id="IPR023393">
    <property type="entry name" value="START-like_dom_sf"/>
</dbReference>
<comment type="caution">
    <text evidence="2">The sequence shown here is derived from an EMBL/GenBank/DDBJ whole genome shotgun (WGS) entry which is preliminary data.</text>
</comment>
<proteinExistence type="predicted"/>
<keyword evidence="1" id="KW-0812">Transmembrane</keyword>
<dbReference type="CDD" id="cd05018">
    <property type="entry name" value="CoxG"/>
    <property type="match status" value="1"/>
</dbReference>
<dbReference type="Pfam" id="PF06240">
    <property type="entry name" value="COXG"/>
    <property type="match status" value="1"/>
</dbReference>
<dbReference type="SUPFAM" id="SSF55961">
    <property type="entry name" value="Bet v1-like"/>
    <property type="match status" value="1"/>
</dbReference>
<organism evidence="2 3">
    <name type="scientific">Jiangella anatolica</name>
    <dbReference type="NCBI Taxonomy" id="2670374"/>
    <lineage>
        <taxon>Bacteria</taxon>
        <taxon>Bacillati</taxon>
        <taxon>Actinomycetota</taxon>
        <taxon>Actinomycetes</taxon>
        <taxon>Jiangellales</taxon>
        <taxon>Jiangellaceae</taxon>
        <taxon>Jiangella</taxon>
    </lineage>
</organism>
<dbReference type="EMBL" id="POTW01000058">
    <property type="protein sequence ID" value="PZF81428.1"/>
    <property type="molecule type" value="Genomic_DNA"/>
</dbReference>
<evidence type="ECO:0000256" key="1">
    <source>
        <dbReference type="SAM" id="Phobius"/>
    </source>
</evidence>
<dbReference type="RefSeq" id="WP_111256620.1">
    <property type="nucleotide sequence ID" value="NZ_POTW01000058.1"/>
</dbReference>
<feature type="transmembrane region" description="Helical" evidence="1">
    <location>
        <begin position="182"/>
        <end position="203"/>
    </location>
</feature>
<keyword evidence="3" id="KW-1185">Reference proteome</keyword>
<dbReference type="AlphaFoldDB" id="A0A2W2BMB5"/>
<evidence type="ECO:0000313" key="2">
    <source>
        <dbReference type="EMBL" id="PZF81428.1"/>
    </source>
</evidence>
<protein>
    <submittedName>
        <fullName evidence="2">Carbon monoxide dehydrogenase</fullName>
    </submittedName>
</protein>
<evidence type="ECO:0000313" key="3">
    <source>
        <dbReference type="Proteomes" id="UP000248764"/>
    </source>
</evidence>
<sequence length="210" mass="21020">MKVSGTAVLHAPRADVWKALNDPAVLVRTIPGCQRLESSGPDQYRMTVSAGVGTIKGSYDGDVRLHSQREPASFVLTASGAGAPGTVSADVHVTLTDAEDGSTRLEYDADAIVGGMIGGVGQRMLAGVAKKTAGEFFAAVDDVLTGRAPAAPVLAAGPAVPAAAGVYEAPPRPASSAASGDFTRGILVGAAVALAGVALGGWLSGRSRRA</sequence>
<gene>
    <name evidence="2" type="ORF">C1I92_21085</name>
</gene>
<dbReference type="PANTHER" id="PTHR38588">
    <property type="entry name" value="BLL0334 PROTEIN"/>
    <property type="match status" value="1"/>
</dbReference>
<dbReference type="InterPro" id="IPR010419">
    <property type="entry name" value="CO_DH_gsu"/>
</dbReference>
<reference evidence="2 3" key="1">
    <citation type="submission" date="2018-01" db="EMBL/GenBank/DDBJ databases">
        <title>Draft genome sequence of Jiangella sp. GTF31.</title>
        <authorList>
            <person name="Sahin N."/>
            <person name="Ay H."/>
            <person name="Saygin H."/>
        </authorList>
    </citation>
    <scope>NUCLEOTIDE SEQUENCE [LARGE SCALE GENOMIC DNA]</scope>
    <source>
        <strain evidence="2 3">GTF31</strain>
    </source>
</reference>
<dbReference type="Gene3D" id="3.30.530.20">
    <property type="match status" value="1"/>
</dbReference>
<keyword evidence="1" id="KW-0472">Membrane</keyword>
<name>A0A2W2BMB5_9ACTN</name>
<dbReference type="Proteomes" id="UP000248764">
    <property type="component" value="Unassembled WGS sequence"/>
</dbReference>